<evidence type="ECO:0000313" key="4">
    <source>
        <dbReference type="EMBL" id="KAF2204017.1"/>
    </source>
</evidence>
<comment type="similarity">
    <text evidence="2">Belongs to the major facilitator superfamily. Monocarboxylate porter (TC 2.A.1.13) family.</text>
</comment>
<keyword evidence="3" id="KW-0812">Transmembrane</keyword>
<dbReference type="PANTHER" id="PTHR11360:SF156">
    <property type="entry name" value="MONOCARBOXYLATE TRANSPORTER, PUTATIVE (AFU_ORTHOLOGUE AFUA_4G14260)-RELATED"/>
    <property type="match status" value="1"/>
</dbReference>
<protein>
    <submittedName>
        <fullName evidence="4">MFS general substrate transporter</fullName>
    </submittedName>
</protein>
<dbReference type="Gene3D" id="1.20.1250.20">
    <property type="entry name" value="MFS general substrate transporter like domains"/>
    <property type="match status" value="2"/>
</dbReference>
<evidence type="ECO:0000256" key="2">
    <source>
        <dbReference type="ARBA" id="ARBA00006727"/>
    </source>
</evidence>
<evidence type="ECO:0000256" key="1">
    <source>
        <dbReference type="ARBA" id="ARBA00004141"/>
    </source>
</evidence>
<feature type="transmembrane region" description="Helical" evidence="3">
    <location>
        <begin position="150"/>
        <end position="169"/>
    </location>
</feature>
<keyword evidence="5" id="KW-1185">Reference proteome</keyword>
<dbReference type="EMBL" id="ML993887">
    <property type="protein sequence ID" value="KAF2204017.1"/>
    <property type="molecule type" value="Genomic_DNA"/>
</dbReference>
<sequence length="405" mass="44560">MCYGVLQEYFYNNWSLQGSREVTGIIGTTSNGVMYLSMPFLFALFTKRWARRRQAAAMCGAALTCVSFLLSSFSEHVWHLVATQGVLAALGCTLVFSPLTLSLGEWFNSRNRICNRAVAYGIVLSCENIVGSVCPFLFRALLDRYGFRNTLRVWAAITAGLNLLAIFMIQTRPSSVSSTTHPTRRLPWHFLKYRTFYIYAIATLLQSAGYGIPQTYLSEYARNVTLTSRTFSTLLLTLINIPGIASSSFFGYLSDNRHFHLSATTVTSVSAICSALSAFLFWGLTSQDSLALLVLFAMTFGFFASGYSATWGAVMNELEREAAQKNEAIDMGMLYGLLNGARGIGYVSGGLVSVPLLNAGSRSSMEGFGYGTSYGPLIIFTGLTLAFGSGCWGWLLRWKKLLRSV</sequence>
<feature type="transmembrane region" description="Helical" evidence="3">
    <location>
        <begin position="290"/>
        <end position="314"/>
    </location>
</feature>
<organism evidence="4 5">
    <name type="scientific">Delitschia confertaspora ATCC 74209</name>
    <dbReference type="NCBI Taxonomy" id="1513339"/>
    <lineage>
        <taxon>Eukaryota</taxon>
        <taxon>Fungi</taxon>
        <taxon>Dikarya</taxon>
        <taxon>Ascomycota</taxon>
        <taxon>Pezizomycotina</taxon>
        <taxon>Dothideomycetes</taxon>
        <taxon>Pleosporomycetidae</taxon>
        <taxon>Pleosporales</taxon>
        <taxon>Delitschiaceae</taxon>
        <taxon>Delitschia</taxon>
    </lineage>
</organism>
<feature type="transmembrane region" description="Helical" evidence="3">
    <location>
        <begin position="190"/>
        <end position="212"/>
    </location>
</feature>
<feature type="transmembrane region" description="Helical" evidence="3">
    <location>
        <begin position="232"/>
        <end position="253"/>
    </location>
</feature>
<evidence type="ECO:0000256" key="3">
    <source>
        <dbReference type="SAM" id="Phobius"/>
    </source>
</evidence>
<feature type="transmembrane region" description="Helical" evidence="3">
    <location>
        <begin position="118"/>
        <end position="138"/>
    </location>
</feature>
<keyword evidence="3" id="KW-1133">Transmembrane helix</keyword>
<comment type="subcellular location">
    <subcellularLocation>
        <location evidence="1">Membrane</location>
        <topology evidence="1">Multi-pass membrane protein</topology>
    </subcellularLocation>
</comment>
<dbReference type="OrthoDB" id="2213137at2759"/>
<dbReference type="GO" id="GO:0022857">
    <property type="term" value="F:transmembrane transporter activity"/>
    <property type="evidence" value="ECO:0007669"/>
    <property type="project" value="InterPro"/>
</dbReference>
<dbReference type="SUPFAM" id="SSF103473">
    <property type="entry name" value="MFS general substrate transporter"/>
    <property type="match status" value="1"/>
</dbReference>
<dbReference type="Pfam" id="PF07690">
    <property type="entry name" value="MFS_1"/>
    <property type="match status" value="1"/>
</dbReference>
<feature type="transmembrane region" description="Helical" evidence="3">
    <location>
        <begin position="265"/>
        <end position="284"/>
    </location>
</feature>
<feature type="transmembrane region" description="Helical" evidence="3">
    <location>
        <begin position="86"/>
        <end position="106"/>
    </location>
</feature>
<dbReference type="Proteomes" id="UP000799536">
    <property type="component" value="Unassembled WGS sequence"/>
</dbReference>
<proteinExistence type="inferred from homology"/>
<name>A0A9P4JRG4_9PLEO</name>
<dbReference type="InterPro" id="IPR050327">
    <property type="entry name" value="Proton-linked_MCT"/>
</dbReference>
<comment type="caution">
    <text evidence="4">The sequence shown here is derived from an EMBL/GenBank/DDBJ whole genome shotgun (WGS) entry which is preliminary data.</text>
</comment>
<evidence type="ECO:0000313" key="5">
    <source>
        <dbReference type="Proteomes" id="UP000799536"/>
    </source>
</evidence>
<accession>A0A9P4JRG4</accession>
<reference evidence="4" key="1">
    <citation type="journal article" date="2020" name="Stud. Mycol.">
        <title>101 Dothideomycetes genomes: a test case for predicting lifestyles and emergence of pathogens.</title>
        <authorList>
            <person name="Haridas S."/>
            <person name="Albert R."/>
            <person name="Binder M."/>
            <person name="Bloem J."/>
            <person name="Labutti K."/>
            <person name="Salamov A."/>
            <person name="Andreopoulos B."/>
            <person name="Baker S."/>
            <person name="Barry K."/>
            <person name="Bills G."/>
            <person name="Bluhm B."/>
            <person name="Cannon C."/>
            <person name="Castanera R."/>
            <person name="Culley D."/>
            <person name="Daum C."/>
            <person name="Ezra D."/>
            <person name="Gonzalez J."/>
            <person name="Henrissat B."/>
            <person name="Kuo A."/>
            <person name="Liang C."/>
            <person name="Lipzen A."/>
            <person name="Lutzoni F."/>
            <person name="Magnuson J."/>
            <person name="Mondo S."/>
            <person name="Nolan M."/>
            <person name="Ohm R."/>
            <person name="Pangilinan J."/>
            <person name="Park H.-J."/>
            <person name="Ramirez L."/>
            <person name="Alfaro M."/>
            <person name="Sun H."/>
            <person name="Tritt A."/>
            <person name="Yoshinaga Y."/>
            <person name="Zwiers L.-H."/>
            <person name="Turgeon B."/>
            <person name="Goodwin S."/>
            <person name="Spatafora J."/>
            <person name="Crous P."/>
            <person name="Grigoriev I."/>
        </authorList>
    </citation>
    <scope>NUCLEOTIDE SEQUENCE</scope>
    <source>
        <strain evidence="4">ATCC 74209</strain>
    </source>
</reference>
<feature type="transmembrane region" description="Helical" evidence="3">
    <location>
        <begin position="334"/>
        <end position="357"/>
    </location>
</feature>
<feature type="transmembrane region" description="Helical" evidence="3">
    <location>
        <begin position="377"/>
        <end position="396"/>
    </location>
</feature>
<keyword evidence="3" id="KW-0472">Membrane</keyword>
<dbReference type="PANTHER" id="PTHR11360">
    <property type="entry name" value="MONOCARBOXYLATE TRANSPORTER"/>
    <property type="match status" value="1"/>
</dbReference>
<dbReference type="GO" id="GO:0016020">
    <property type="term" value="C:membrane"/>
    <property type="evidence" value="ECO:0007669"/>
    <property type="project" value="UniProtKB-SubCell"/>
</dbReference>
<dbReference type="InterPro" id="IPR011701">
    <property type="entry name" value="MFS"/>
</dbReference>
<dbReference type="AlphaFoldDB" id="A0A9P4JRG4"/>
<feature type="transmembrane region" description="Helical" evidence="3">
    <location>
        <begin position="22"/>
        <end position="43"/>
    </location>
</feature>
<feature type="transmembrane region" description="Helical" evidence="3">
    <location>
        <begin position="55"/>
        <end position="74"/>
    </location>
</feature>
<dbReference type="InterPro" id="IPR036259">
    <property type="entry name" value="MFS_trans_sf"/>
</dbReference>
<gene>
    <name evidence="4" type="ORF">GQ43DRAFT_410416</name>
</gene>